<dbReference type="STRING" id="579138.Zymop_1346"/>
<dbReference type="eggNOG" id="COG1413">
    <property type="taxonomic scope" value="Bacteria"/>
</dbReference>
<evidence type="ECO:0000256" key="2">
    <source>
        <dbReference type="ARBA" id="ARBA00010136"/>
    </source>
</evidence>
<dbReference type="FunFam" id="1.10.390.10:FF:000006">
    <property type="entry name" value="Puromycin-sensitive aminopeptidase"/>
    <property type="match status" value="1"/>
</dbReference>
<dbReference type="AlphaFoldDB" id="F8EUU0"/>
<organism evidence="17 18">
    <name type="scientific">Zymomonas mobilis subsp. pomaceae (strain ATCC 29192 / DSM 22645 / JCM 10191 / CCUG 17912 / NBRC 13757 / NCIMB 11200 / NRRL B-4491 / Barker I)</name>
    <dbReference type="NCBI Taxonomy" id="579138"/>
    <lineage>
        <taxon>Bacteria</taxon>
        <taxon>Pseudomonadati</taxon>
        <taxon>Pseudomonadota</taxon>
        <taxon>Alphaproteobacteria</taxon>
        <taxon>Sphingomonadales</taxon>
        <taxon>Zymomonadaceae</taxon>
        <taxon>Zymomonas</taxon>
    </lineage>
</organism>
<evidence type="ECO:0000256" key="13">
    <source>
        <dbReference type="SAM" id="SignalP"/>
    </source>
</evidence>
<comment type="cofactor">
    <cofactor evidence="10 12">
        <name>Zn(2+)</name>
        <dbReference type="ChEBI" id="CHEBI:29105"/>
    </cofactor>
    <text evidence="10 12">Binds 1 zinc ion per subunit.</text>
</comment>
<dbReference type="InterPro" id="IPR034016">
    <property type="entry name" value="M1_APN-typ"/>
</dbReference>
<evidence type="ECO:0000259" key="16">
    <source>
        <dbReference type="Pfam" id="PF17900"/>
    </source>
</evidence>
<dbReference type="EC" id="3.4.11.-" evidence="12"/>
<proteinExistence type="inferred from homology"/>
<comment type="catalytic activity">
    <reaction evidence="1">
        <text>Release of an N-terminal amino acid, Xaa-|-Yaa- from a peptide, amide or arylamide. Xaa is preferably Ala, but may be most amino acids including Pro (slow action). When a terminal hydrophobic residue is followed by a prolyl residue, the two may be released as an intact Xaa-Pro dipeptide.</text>
        <dbReference type="EC" id="3.4.11.2"/>
    </reaction>
</comment>
<evidence type="ECO:0000256" key="6">
    <source>
        <dbReference type="ARBA" id="ARBA00022801"/>
    </source>
</evidence>
<feature type="binding site" evidence="10">
    <location>
        <position position="348"/>
    </location>
    <ligand>
        <name>Zn(2+)</name>
        <dbReference type="ChEBI" id="CHEBI:29105"/>
        <note>catalytic</note>
    </ligand>
</feature>
<dbReference type="GO" id="GO:0070006">
    <property type="term" value="F:metalloaminopeptidase activity"/>
    <property type="evidence" value="ECO:0007669"/>
    <property type="project" value="TreeGrafter"/>
</dbReference>
<dbReference type="GO" id="GO:0016285">
    <property type="term" value="F:alanyl aminopeptidase activity"/>
    <property type="evidence" value="ECO:0007669"/>
    <property type="project" value="UniProtKB-EC"/>
</dbReference>
<dbReference type="RefSeq" id="WP_013934625.1">
    <property type="nucleotide sequence ID" value="NC_015709.1"/>
</dbReference>
<dbReference type="GO" id="GO:0006508">
    <property type="term" value="P:proteolysis"/>
    <property type="evidence" value="ECO:0007669"/>
    <property type="project" value="UniProtKB-KW"/>
</dbReference>
<dbReference type="InterPro" id="IPR014782">
    <property type="entry name" value="Peptidase_M1_dom"/>
</dbReference>
<dbReference type="Pfam" id="PF17900">
    <property type="entry name" value="Peptidase_M1_N"/>
    <property type="match status" value="1"/>
</dbReference>
<dbReference type="HOGENOM" id="CLU_003705_0_3_5"/>
<evidence type="ECO:0000313" key="18">
    <source>
        <dbReference type="Proteomes" id="UP000000491"/>
    </source>
</evidence>
<comment type="similarity">
    <text evidence="2 12">Belongs to the peptidase M1 family.</text>
</comment>
<reference evidence="17 18" key="1">
    <citation type="journal article" date="2011" name="J. Bacteriol.">
        <title>Genome sequence of the ethanol-producing Zymomonas mobilis subsp. pomaceae lectotype strain ATCC 29192.</title>
        <authorList>
            <person name="Kouvelis V.N."/>
            <person name="Davenport K.W."/>
            <person name="Brettin T.S."/>
            <person name="Bruce D."/>
            <person name="Detter C."/>
            <person name="Han C.S."/>
            <person name="Nolan M."/>
            <person name="Tapia R."/>
            <person name="Damoulaki A."/>
            <person name="Kyrpides N.C."/>
            <person name="Typas M.A."/>
            <person name="Pappas K.M."/>
        </authorList>
    </citation>
    <scope>NUCLEOTIDE SEQUENCE [LARGE SCALE GENOMIC DNA]</scope>
    <source>
        <strain evidence="18">ATCC 29192 / DSM 22645 / JCM 10191 / CCUG 17912 / NBRC 13757 / NCIMB 11200 / NRRL B-4491 / Barker I</strain>
    </source>
</reference>
<feature type="domain" description="ERAP1-like C-terminal" evidence="15">
    <location>
        <begin position="549"/>
        <end position="845"/>
    </location>
</feature>
<dbReference type="GO" id="GO:0008270">
    <property type="term" value="F:zinc ion binding"/>
    <property type="evidence" value="ECO:0007669"/>
    <property type="project" value="UniProtKB-UniRule"/>
</dbReference>
<evidence type="ECO:0000256" key="12">
    <source>
        <dbReference type="RuleBase" id="RU364040"/>
    </source>
</evidence>
<dbReference type="SUPFAM" id="SSF55486">
    <property type="entry name" value="Metalloproteases ('zincins'), catalytic domain"/>
    <property type="match status" value="1"/>
</dbReference>
<keyword evidence="5 10" id="KW-0479">Metal-binding</keyword>
<feature type="site" description="Transition state stabilizer" evidence="11">
    <location>
        <position position="411"/>
    </location>
</feature>
<feature type="active site" description="Proton acceptor" evidence="9">
    <location>
        <position position="326"/>
    </location>
</feature>
<evidence type="ECO:0000259" key="15">
    <source>
        <dbReference type="Pfam" id="PF11838"/>
    </source>
</evidence>
<evidence type="ECO:0000256" key="10">
    <source>
        <dbReference type="PIRSR" id="PIRSR634016-3"/>
    </source>
</evidence>
<evidence type="ECO:0000259" key="14">
    <source>
        <dbReference type="Pfam" id="PF01433"/>
    </source>
</evidence>
<keyword evidence="3 12" id="KW-0031">Aminopeptidase</keyword>
<dbReference type="InterPro" id="IPR001930">
    <property type="entry name" value="Peptidase_M1"/>
</dbReference>
<dbReference type="PANTHER" id="PTHR11533:SF174">
    <property type="entry name" value="PUROMYCIN-SENSITIVE AMINOPEPTIDASE-RELATED"/>
    <property type="match status" value="1"/>
</dbReference>
<keyword evidence="6 12" id="KW-0378">Hydrolase</keyword>
<dbReference type="Gene3D" id="1.25.50.20">
    <property type="match status" value="1"/>
</dbReference>
<dbReference type="eggNOG" id="COG0308">
    <property type="taxonomic scope" value="Bacteria"/>
</dbReference>
<dbReference type="InterPro" id="IPR045357">
    <property type="entry name" value="Aminopeptidase_N-like_N"/>
</dbReference>
<dbReference type="InterPro" id="IPR050344">
    <property type="entry name" value="Peptidase_M1_aminopeptidases"/>
</dbReference>
<dbReference type="Pfam" id="PF01433">
    <property type="entry name" value="Peptidase_M1"/>
    <property type="match status" value="1"/>
</dbReference>
<accession>F8EUU0</accession>
<gene>
    <name evidence="17" type="ordered locus">Zymop_1346</name>
</gene>
<dbReference type="PANTHER" id="PTHR11533">
    <property type="entry name" value="PROTEASE M1 ZINC METALLOPROTEASE"/>
    <property type="match status" value="1"/>
</dbReference>
<feature type="domain" description="Aminopeptidase N-like N-terminal" evidence="16">
    <location>
        <begin position="39"/>
        <end position="217"/>
    </location>
</feature>
<evidence type="ECO:0000256" key="1">
    <source>
        <dbReference type="ARBA" id="ARBA00000098"/>
    </source>
</evidence>
<protein>
    <recommendedName>
        <fullName evidence="12">Aminopeptidase</fullName>
        <ecNumber evidence="12">3.4.11.-</ecNumber>
    </recommendedName>
</protein>
<dbReference type="PATRIC" id="fig|579138.3.peg.1427"/>
<feature type="domain" description="Peptidase M1 membrane alanine aminopeptidase" evidence="14">
    <location>
        <begin position="251"/>
        <end position="470"/>
    </location>
</feature>
<dbReference type="InterPro" id="IPR024571">
    <property type="entry name" value="ERAP1-like_C_dom"/>
</dbReference>
<evidence type="ECO:0000256" key="5">
    <source>
        <dbReference type="ARBA" id="ARBA00022723"/>
    </source>
</evidence>
<evidence type="ECO:0000313" key="17">
    <source>
        <dbReference type="EMBL" id="AEI38236.1"/>
    </source>
</evidence>
<evidence type="ECO:0000256" key="8">
    <source>
        <dbReference type="ARBA" id="ARBA00023049"/>
    </source>
</evidence>
<evidence type="ECO:0000256" key="9">
    <source>
        <dbReference type="PIRSR" id="PIRSR634016-1"/>
    </source>
</evidence>
<dbReference type="GO" id="GO:0016020">
    <property type="term" value="C:membrane"/>
    <property type="evidence" value="ECO:0007669"/>
    <property type="project" value="TreeGrafter"/>
</dbReference>
<name>F8EUU0_ZYMMT</name>
<sequence length="871" mass="96255">MFKKNHLKSFLQHAPLLLLPALATSAFAQSEGRLPEGTKPLHYEISVAPNAKDLNFTGRETITVDVQNPEQQITLNSADLTINGIKLDGQTVNWKLEPAAQQLLINAPNNGISVGQHQLVIDYRGKINQSAAGLFAVDYQDSAGPQRMLVTQFEPADARHFAPMWDQPDAKATFTMAVTAPSDELAFSNMPVVATEKNGKDLITTRFAETPKMSSYLLFLGVGKLDRKTVKVGNTEVGIITRRGAADQGDYALNAASQILNYYNDYFGTPFPLPKMDMIAVPGTSQFFSAMENWGAIMYFDRAVLFDPKRSPDSAHQYIFNVVAHEMAHQWFGDLVTMNWWDDLWLNEGFASWMAAKVTGDLNPNWNIPAQTVAYTRQAALAVDAKSTTHPIIQHIATVDEIDQAFDTITYSKGQAVIGMIEAAIGPDRFRDGLRHYMATYKYTNTTTDNLWGALSQASAQDVKRFADSFTLQGGVPLIRSSEPTIAGGITRINLSQDRFALDPASHTPRDWFVPVAMSAAGQEKPAATFTISGPSYQSVHATIDTLPILNPGQFGYYRTLYAPQHFKALSDRLLTLPLSDQIGFVSDSMALASGNYQSLDRHLALLGQITPDADPLLWNVVLQQLDGFDKRLDRTTLQPAYRSRAIALLKPQLNRVGWAVTQGESTSTGELREDVIPLLGRLGDKDTIVEARRYLSNGLDTIPPSIREAVLNVVGYNADKDMWDKLHDMARSEKDPNGKFQLYTALATARNDELARRTLDLALSDEANVPTRAALISAVARNHPDLAFNWAVDHGDKVNELIEETARARFIVNLAITGDNPSLAASVNAYAQKYLPERSRQTAQRVSNQILYNNVQRTLLTPALQRWVGA</sequence>
<dbReference type="Gene3D" id="2.60.40.1910">
    <property type="match status" value="1"/>
</dbReference>
<evidence type="ECO:0000256" key="4">
    <source>
        <dbReference type="ARBA" id="ARBA00022670"/>
    </source>
</evidence>
<dbReference type="KEGG" id="zmp:Zymop_1346"/>
<dbReference type="CDD" id="cd09601">
    <property type="entry name" value="M1_APN-Q_like"/>
    <property type="match status" value="1"/>
</dbReference>
<feature type="signal peptide" evidence="13">
    <location>
        <begin position="1"/>
        <end position="28"/>
    </location>
</feature>
<keyword evidence="8 12" id="KW-0482">Metalloprotease</keyword>
<dbReference type="InterPro" id="IPR027268">
    <property type="entry name" value="Peptidase_M4/M1_CTD_sf"/>
</dbReference>
<dbReference type="Gene3D" id="1.10.390.10">
    <property type="entry name" value="Neutral Protease Domain 2"/>
    <property type="match status" value="1"/>
</dbReference>
<feature type="chain" id="PRO_5003369775" description="Aminopeptidase" evidence="13">
    <location>
        <begin position="29"/>
        <end position="871"/>
    </location>
</feature>
<evidence type="ECO:0000256" key="11">
    <source>
        <dbReference type="PIRSR" id="PIRSR634016-4"/>
    </source>
</evidence>
<dbReference type="GO" id="GO:0005615">
    <property type="term" value="C:extracellular space"/>
    <property type="evidence" value="ECO:0007669"/>
    <property type="project" value="TreeGrafter"/>
</dbReference>
<keyword evidence="13" id="KW-0732">Signal</keyword>
<dbReference type="GO" id="GO:0043171">
    <property type="term" value="P:peptide catabolic process"/>
    <property type="evidence" value="ECO:0007669"/>
    <property type="project" value="TreeGrafter"/>
</dbReference>
<keyword evidence="4 12" id="KW-0645">Protease</keyword>
<dbReference type="Gene3D" id="2.60.40.1730">
    <property type="entry name" value="tricorn interacting facor f3 domain"/>
    <property type="match status" value="1"/>
</dbReference>
<dbReference type="GO" id="GO:0042277">
    <property type="term" value="F:peptide binding"/>
    <property type="evidence" value="ECO:0007669"/>
    <property type="project" value="TreeGrafter"/>
</dbReference>
<dbReference type="Pfam" id="PF11838">
    <property type="entry name" value="ERAP1_C"/>
    <property type="match status" value="1"/>
</dbReference>
<dbReference type="PRINTS" id="PR00756">
    <property type="entry name" value="ALADIPTASE"/>
</dbReference>
<feature type="binding site" evidence="10">
    <location>
        <position position="325"/>
    </location>
    <ligand>
        <name>Zn(2+)</name>
        <dbReference type="ChEBI" id="CHEBI:29105"/>
        <note>catalytic</note>
    </ligand>
</feature>
<evidence type="ECO:0000256" key="3">
    <source>
        <dbReference type="ARBA" id="ARBA00022438"/>
    </source>
</evidence>
<dbReference type="Proteomes" id="UP000000491">
    <property type="component" value="Chromosome"/>
</dbReference>
<dbReference type="SUPFAM" id="SSF63737">
    <property type="entry name" value="Leukotriene A4 hydrolase N-terminal domain"/>
    <property type="match status" value="1"/>
</dbReference>
<dbReference type="GO" id="GO:0005737">
    <property type="term" value="C:cytoplasm"/>
    <property type="evidence" value="ECO:0007669"/>
    <property type="project" value="TreeGrafter"/>
</dbReference>
<evidence type="ECO:0000256" key="7">
    <source>
        <dbReference type="ARBA" id="ARBA00022833"/>
    </source>
</evidence>
<keyword evidence="7 10" id="KW-0862">Zinc</keyword>
<dbReference type="EMBL" id="CP002865">
    <property type="protein sequence ID" value="AEI38236.1"/>
    <property type="molecule type" value="Genomic_DNA"/>
</dbReference>
<dbReference type="InterPro" id="IPR042097">
    <property type="entry name" value="Aminopeptidase_N-like_N_sf"/>
</dbReference>
<feature type="binding site" evidence="10">
    <location>
        <position position="329"/>
    </location>
    <ligand>
        <name>Zn(2+)</name>
        <dbReference type="ChEBI" id="CHEBI:29105"/>
        <note>catalytic</note>
    </ligand>
</feature>